<dbReference type="GO" id="GO:1990904">
    <property type="term" value="C:ribonucleoprotein complex"/>
    <property type="evidence" value="ECO:0007669"/>
    <property type="project" value="UniProtKB-KW"/>
</dbReference>
<evidence type="ECO:0000256" key="5">
    <source>
        <dbReference type="ARBA" id="ARBA00023274"/>
    </source>
</evidence>
<dbReference type="GO" id="GO:0005840">
    <property type="term" value="C:ribosome"/>
    <property type="evidence" value="ECO:0007669"/>
    <property type="project" value="UniProtKB-KW"/>
</dbReference>
<gene>
    <name evidence="8" type="ORF">SCHCODRAFT_111656</name>
</gene>
<dbReference type="STRING" id="578458.D8QCR4"/>
<evidence type="ECO:0000313" key="8">
    <source>
        <dbReference type="EMBL" id="EFI94574.1"/>
    </source>
</evidence>
<sequence>MATALRTALVTAKAGAGAVAKAKKINPDLLHNRIQALDRLRASIFQTSYNPTGVRTGAKYLRNRLRGPSMVEYYPPEVDLAKIAREYPELEIINEAEQQRLQDVLDRKTRGKGTPKKAKNKGETRRASRKR</sequence>
<dbReference type="PANTHER" id="PTHR13362">
    <property type="entry name" value="MITOCHONDRIAL RIBOSOMAL PROTEIN S33"/>
    <property type="match status" value="1"/>
</dbReference>
<keyword evidence="5" id="KW-0687">Ribonucleoprotein</keyword>
<comment type="similarity">
    <text evidence="2">Belongs to the mitochondrion-specific ribosomal protein mS33 family.</text>
</comment>
<proteinExistence type="inferred from homology"/>
<dbReference type="OMA" id="MKAQCQV"/>
<dbReference type="GeneID" id="9591300"/>
<feature type="compositionally biased region" description="Basic residues" evidence="7">
    <location>
        <begin position="109"/>
        <end position="119"/>
    </location>
</feature>
<dbReference type="EMBL" id="GL377309">
    <property type="protein sequence ID" value="EFI94574.1"/>
    <property type="molecule type" value="Genomic_DNA"/>
</dbReference>
<dbReference type="HOGENOM" id="CLU_150777_0_1_1"/>
<keyword evidence="9" id="KW-1185">Reference proteome</keyword>
<evidence type="ECO:0000256" key="6">
    <source>
        <dbReference type="ARBA" id="ARBA00035132"/>
    </source>
</evidence>
<evidence type="ECO:0000256" key="7">
    <source>
        <dbReference type="SAM" id="MobiDB-lite"/>
    </source>
</evidence>
<comment type="subcellular location">
    <subcellularLocation>
        <location evidence="1">Mitochondrion</location>
    </subcellularLocation>
</comment>
<dbReference type="GO" id="GO:0005739">
    <property type="term" value="C:mitochondrion"/>
    <property type="evidence" value="ECO:0007669"/>
    <property type="project" value="UniProtKB-SubCell"/>
</dbReference>
<reference evidence="8 9" key="1">
    <citation type="journal article" date="2010" name="Nat. Biotechnol.">
        <title>Genome sequence of the model mushroom Schizophyllum commune.</title>
        <authorList>
            <person name="Ohm R.A."/>
            <person name="de Jong J.F."/>
            <person name="Lugones L.G."/>
            <person name="Aerts A."/>
            <person name="Kothe E."/>
            <person name="Stajich J.E."/>
            <person name="de Vries R.P."/>
            <person name="Record E."/>
            <person name="Levasseur A."/>
            <person name="Baker S.E."/>
            <person name="Bartholomew K.A."/>
            <person name="Coutinho P.M."/>
            <person name="Erdmann S."/>
            <person name="Fowler T.J."/>
            <person name="Gathman A.C."/>
            <person name="Lombard V."/>
            <person name="Henrissat B."/>
            <person name="Knabe N."/>
            <person name="Kuees U."/>
            <person name="Lilly W.W."/>
            <person name="Lindquist E."/>
            <person name="Lucas S."/>
            <person name="Magnuson J.K."/>
            <person name="Piumi F."/>
            <person name="Raudaskoski M."/>
            <person name="Salamov A."/>
            <person name="Schmutz J."/>
            <person name="Schwarze F.W.M.R."/>
            <person name="vanKuyk P.A."/>
            <person name="Horton J.S."/>
            <person name="Grigoriev I.V."/>
            <person name="Woesten H.A.B."/>
        </authorList>
    </citation>
    <scope>NUCLEOTIDE SEQUENCE [LARGE SCALE GENOMIC DNA]</scope>
    <source>
        <strain evidence="9">H4-8 / FGSC 9210</strain>
    </source>
</reference>
<feature type="region of interest" description="Disordered" evidence="7">
    <location>
        <begin position="103"/>
        <end position="131"/>
    </location>
</feature>
<dbReference type="AlphaFoldDB" id="D8QCR4"/>
<dbReference type="KEGG" id="scm:SCHCO_02550120"/>
<evidence type="ECO:0000256" key="3">
    <source>
        <dbReference type="ARBA" id="ARBA00022980"/>
    </source>
</evidence>
<feature type="compositionally biased region" description="Basic and acidic residues" evidence="7">
    <location>
        <begin position="120"/>
        <end position="131"/>
    </location>
</feature>
<dbReference type="FunCoup" id="D8QCR4">
    <property type="interactions" value="166"/>
</dbReference>
<protein>
    <recommendedName>
        <fullName evidence="6">Small ribosomal subunit protein mS33</fullName>
    </recommendedName>
</protein>
<dbReference type="Pfam" id="PF08293">
    <property type="entry name" value="MRP-S33"/>
    <property type="match status" value="1"/>
</dbReference>
<evidence type="ECO:0000313" key="9">
    <source>
        <dbReference type="Proteomes" id="UP000007431"/>
    </source>
</evidence>
<name>D8QCR4_SCHCM</name>
<feature type="non-terminal residue" evidence="8">
    <location>
        <position position="131"/>
    </location>
</feature>
<dbReference type="RefSeq" id="XP_003029477.1">
    <property type="nucleotide sequence ID" value="XM_003029431.1"/>
</dbReference>
<keyword evidence="3" id="KW-0689">Ribosomal protein</keyword>
<dbReference type="Proteomes" id="UP000007431">
    <property type="component" value="Unassembled WGS sequence"/>
</dbReference>
<accession>D8QCR4</accession>
<evidence type="ECO:0000256" key="4">
    <source>
        <dbReference type="ARBA" id="ARBA00023128"/>
    </source>
</evidence>
<dbReference type="eggNOG" id="KOG4844">
    <property type="taxonomic scope" value="Eukaryota"/>
</dbReference>
<keyword evidence="4" id="KW-0496">Mitochondrion</keyword>
<dbReference type="VEuPathDB" id="FungiDB:SCHCODRAFT_02550120"/>
<evidence type="ECO:0000256" key="2">
    <source>
        <dbReference type="ARBA" id="ARBA00008970"/>
    </source>
</evidence>
<dbReference type="OrthoDB" id="2257454at2759"/>
<dbReference type="PANTHER" id="PTHR13362:SF2">
    <property type="entry name" value="SMALL RIBOSOMAL SUBUNIT PROTEIN MS33"/>
    <property type="match status" value="1"/>
</dbReference>
<organism evidence="9">
    <name type="scientific">Schizophyllum commune (strain H4-8 / FGSC 9210)</name>
    <name type="common">Split gill fungus</name>
    <dbReference type="NCBI Taxonomy" id="578458"/>
    <lineage>
        <taxon>Eukaryota</taxon>
        <taxon>Fungi</taxon>
        <taxon>Dikarya</taxon>
        <taxon>Basidiomycota</taxon>
        <taxon>Agaricomycotina</taxon>
        <taxon>Agaricomycetes</taxon>
        <taxon>Agaricomycetidae</taxon>
        <taxon>Agaricales</taxon>
        <taxon>Schizophyllaceae</taxon>
        <taxon>Schizophyllum</taxon>
    </lineage>
</organism>
<evidence type="ECO:0000256" key="1">
    <source>
        <dbReference type="ARBA" id="ARBA00004173"/>
    </source>
</evidence>
<dbReference type="InterPro" id="IPR013219">
    <property type="entry name" value="Ribosomal_mS33"/>
</dbReference>
<dbReference type="InParanoid" id="D8QCR4"/>